<evidence type="ECO:0000256" key="1">
    <source>
        <dbReference type="SAM" id="MobiDB-lite"/>
    </source>
</evidence>
<proteinExistence type="predicted"/>
<evidence type="ECO:0000259" key="2">
    <source>
        <dbReference type="Pfam" id="PF11790"/>
    </source>
</evidence>
<dbReference type="Proteomes" id="UP000179627">
    <property type="component" value="Unassembled WGS sequence"/>
</dbReference>
<sequence length="273" mass="29527">MPTRPPNPTPGPSTGTSTGTTPPRPPAAVTAKKGAAVWTYGAAVPALVDSGASWFYDWGPKPDNDIPPGVRFVPMIWGPGAVTPATLNQVKGYGDTLLTFNEPDLGGQADMSVERALELWPQLQATGMRLSSPAVAWGAADAGGWLDRFMTGAAQRGYRVDFITLHWYGSDFDPARATGHLRDYVQKTYERYHLPIWLTEYALMDFAKSPRAPSTEQQAEFIRQSTAMLESLPYVERYSWFGLPAIGDSVTGLYDAAGRPNAAGLAYRAAGAR</sequence>
<dbReference type="PANTHER" id="PTHR34154:SF3">
    <property type="entry name" value="ALKALI-SENSITIVE LINKAGE PROTEIN 1"/>
    <property type="match status" value="1"/>
</dbReference>
<feature type="compositionally biased region" description="Pro residues" evidence="1">
    <location>
        <begin position="1"/>
        <end position="11"/>
    </location>
</feature>
<accession>A0A1S1QW66</accession>
<dbReference type="InterPro" id="IPR017853">
    <property type="entry name" value="GH"/>
</dbReference>
<reference evidence="4" key="1">
    <citation type="submission" date="2016-07" db="EMBL/GenBank/DDBJ databases">
        <title>Sequence Frankia sp. strain CcI1.17.</title>
        <authorList>
            <person name="Ghodhbane-Gtari F."/>
            <person name="Swanson E."/>
            <person name="Gueddou A."/>
            <person name="Morris K."/>
            <person name="Hezbri K."/>
            <person name="Ktari A."/>
            <person name="Nouioui I."/>
            <person name="Abebe-Akele F."/>
            <person name="Simpson S."/>
            <person name="Thomas K."/>
            <person name="Gtari M."/>
            <person name="Tisa L.S."/>
            <person name="Hurst S."/>
        </authorList>
    </citation>
    <scope>NUCLEOTIDE SEQUENCE [LARGE SCALE GENOMIC DNA]</scope>
    <source>
        <strain evidence="4">Cc1.17</strain>
    </source>
</reference>
<feature type="domain" description="Asl1-like glycosyl hydrolase catalytic" evidence="2">
    <location>
        <begin position="48"/>
        <end position="267"/>
    </location>
</feature>
<dbReference type="SUPFAM" id="SSF51445">
    <property type="entry name" value="(Trans)glycosidases"/>
    <property type="match status" value="1"/>
</dbReference>
<dbReference type="Pfam" id="PF11790">
    <property type="entry name" value="Glyco_hydro_cc"/>
    <property type="match status" value="1"/>
</dbReference>
<dbReference type="GO" id="GO:0071966">
    <property type="term" value="P:fungal-type cell wall polysaccharide metabolic process"/>
    <property type="evidence" value="ECO:0007669"/>
    <property type="project" value="TreeGrafter"/>
</dbReference>
<feature type="compositionally biased region" description="Low complexity" evidence="1">
    <location>
        <begin position="12"/>
        <end position="21"/>
    </location>
</feature>
<protein>
    <submittedName>
        <fullName evidence="3">RNA polymerase</fullName>
    </submittedName>
</protein>
<evidence type="ECO:0000313" key="4">
    <source>
        <dbReference type="Proteomes" id="UP000179627"/>
    </source>
</evidence>
<keyword evidence="4" id="KW-1185">Reference proteome</keyword>
<dbReference type="EMBL" id="MBLM01000108">
    <property type="protein sequence ID" value="OHV38958.1"/>
    <property type="molecule type" value="Genomic_DNA"/>
</dbReference>
<dbReference type="AlphaFoldDB" id="A0A1S1QW66"/>
<evidence type="ECO:0000313" key="3">
    <source>
        <dbReference type="EMBL" id="OHV38958.1"/>
    </source>
</evidence>
<comment type="caution">
    <text evidence="3">The sequence shown here is derived from an EMBL/GenBank/DDBJ whole genome shotgun (WGS) entry which is preliminary data.</text>
</comment>
<dbReference type="PANTHER" id="PTHR34154">
    <property type="entry name" value="ALKALI-SENSITIVE LINKAGE PROTEIN 1"/>
    <property type="match status" value="1"/>
</dbReference>
<dbReference type="InterPro" id="IPR053183">
    <property type="entry name" value="ASL1"/>
</dbReference>
<dbReference type="InterPro" id="IPR024655">
    <property type="entry name" value="Asl1_glyco_hydro_catalytic"/>
</dbReference>
<gene>
    <name evidence="3" type="ORF">CC117_02520</name>
</gene>
<dbReference type="Gene3D" id="3.20.20.80">
    <property type="entry name" value="Glycosidases"/>
    <property type="match status" value="1"/>
</dbReference>
<feature type="region of interest" description="Disordered" evidence="1">
    <location>
        <begin position="1"/>
        <end position="28"/>
    </location>
</feature>
<organism evidence="3 4">
    <name type="scientific">Parafrankia colletiae</name>
    <dbReference type="NCBI Taxonomy" id="573497"/>
    <lineage>
        <taxon>Bacteria</taxon>
        <taxon>Bacillati</taxon>
        <taxon>Actinomycetota</taxon>
        <taxon>Actinomycetes</taxon>
        <taxon>Frankiales</taxon>
        <taxon>Frankiaceae</taxon>
        <taxon>Parafrankia</taxon>
    </lineage>
</organism>
<name>A0A1S1QW66_9ACTN</name>